<reference evidence="1" key="5">
    <citation type="journal article" date="2021" name="G3 (Bethesda)">
        <title>Aegilops tauschii genome assembly Aet v5.0 features greater sequence contiguity and improved annotation.</title>
        <authorList>
            <person name="Wang L."/>
            <person name="Zhu T."/>
            <person name="Rodriguez J.C."/>
            <person name="Deal K.R."/>
            <person name="Dubcovsky J."/>
            <person name="McGuire P.E."/>
            <person name="Lux T."/>
            <person name="Spannagl M."/>
            <person name="Mayer K.F.X."/>
            <person name="Baldrich P."/>
            <person name="Meyers B.C."/>
            <person name="Huo N."/>
            <person name="Gu Y.Q."/>
            <person name="Zhou H."/>
            <person name="Devos K.M."/>
            <person name="Bennetzen J.L."/>
            <person name="Unver T."/>
            <person name="Budak H."/>
            <person name="Gulick P.J."/>
            <person name="Galiba G."/>
            <person name="Kalapos B."/>
            <person name="Nelson D.R."/>
            <person name="Li P."/>
            <person name="You F.M."/>
            <person name="Luo M.C."/>
            <person name="Dvorak J."/>
        </authorList>
    </citation>
    <scope>NUCLEOTIDE SEQUENCE [LARGE SCALE GENOMIC DNA]</scope>
    <source>
        <strain evidence="1">cv. AL8/78</strain>
    </source>
</reference>
<protein>
    <submittedName>
        <fullName evidence="1">Uncharacterized protein</fullName>
    </submittedName>
</protein>
<dbReference type="Gramene" id="AET1Gv20217300.15">
    <property type="protein sequence ID" value="AET1Gv20217300.15"/>
    <property type="gene ID" value="AET1Gv20217300"/>
</dbReference>
<dbReference type="EnsemblPlants" id="AET1Gv20217300.15">
    <property type="protein sequence ID" value="AET1Gv20217300.15"/>
    <property type="gene ID" value="AET1Gv20217300"/>
</dbReference>
<reference evidence="1" key="3">
    <citation type="journal article" date="2017" name="Nature">
        <title>Genome sequence of the progenitor of the wheat D genome Aegilops tauschii.</title>
        <authorList>
            <person name="Luo M.C."/>
            <person name="Gu Y.Q."/>
            <person name="Puiu D."/>
            <person name="Wang H."/>
            <person name="Twardziok S.O."/>
            <person name="Deal K.R."/>
            <person name="Huo N."/>
            <person name="Zhu T."/>
            <person name="Wang L."/>
            <person name="Wang Y."/>
            <person name="McGuire P.E."/>
            <person name="Liu S."/>
            <person name="Long H."/>
            <person name="Ramasamy R.K."/>
            <person name="Rodriguez J.C."/>
            <person name="Van S.L."/>
            <person name="Yuan L."/>
            <person name="Wang Z."/>
            <person name="Xia Z."/>
            <person name="Xiao L."/>
            <person name="Anderson O.D."/>
            <person name="Ouyang S."/>
            <person name="Liang Y."/>
            <person name="Zimin A.V."/>
            <person name="Pertea G."/>
            <person name="Qi P."/>
            <person name="Bennetzen J.L."/>
            <person name="Dai X."/>
            <person name="Dawson M.W."/>
            <person name="Muller H.G."/>
            <person name="Kugler K."/>
            <person name="Rivarola-Duarte L."/>
            <person name="Spannagl M."/>
            <person name="Mayer K.F.X."/>
            <person name="Lu F.H."/>
            <person name="Bevan M.W."/>
            <person name="Leroy P."/>
            <person name="Li P."/>
            <person name="You F.M."/>
            <person name="Sun Q."/>
            <person name="Liu Z."/>
            <person name="Lyons E."/>
            <person name="Wicker T."/>
            <person name="Salzberg S.L."/>
            <person name="Devos K.M."/>
            <person name="Dvorak J."/>
        </authorList>
    </citation>
    <scope>NUCLEOTIDE SEQUENCE [LARGE SCALE GENOMIC DNA]</scope>
    <source>
        <strain evidence="1">cv. AL8/78</strain>
    </source>
</reference>
<proteinExistence type="predicted"/>
<reference evidence="2" key="2">
    <citation type="journal article" date="2017" name="Nat. Plants">
        <title>The Aegilops tauschii genome reveals multiple impacts of transposons.</title>
        <authorList>
            <person name="Zhao G."/>
            <person name="Zou C."/>
            <person name="Li K."/>
            <person name="Wang K."/>
            <person name="Li T."/>
            <person name="Gao L."/>
            <person name="Zhang X."/>
            <person name="Wang H."/>
            <person name="Yang Z."/>
            <person name="Liu X."/>
            <person name="Jiang W."/>
            <person name="Mao L."/>
            <person name="Kong X."/>
            <person name="Jiao Y."/>
            <person name="Jia J."/>
        </authorList>
    </citation>
    <scope>NUCLEOTIDE SEQUENCE [LARGE SCALE GENOMIC DNA]</scope>
    <source>
        <strain evidence="2">cv. AL8/78</strain>
    </source>
</reference>
<dbReference type="Proteomes" id="UP000015105">
    <property type="component" value="Chromosome 1D"/>
</dbReference>
<sequence>GIPLTPSMRPRCVPVLLHYAARFGWMLWRRVARWGLWCRGLVWCVVWLGFVELARFRCGPK</sequence>
<accession>A0A452XYE6</accession>
<organism evidence="1 2">
    <name type="scientific">Aegilops tauschii subsp. strangulata</name>
    <name type="common">Goatgrass</name>
    <dbReference type="NCBI Taxonomy" id="200361"/>
    <lineage>
        <taxon>Eukaryota</taxon>
        <taxon>Viridiplantae</taxon>
        <taxon>Streptophyta</taxon>
        <taxon>Embryophyta</taxon>
        <taxon>Tracheophyta</taxon>
        <taxon>Spermatophyta</taxon>
        <taxon>Magnoliopsida</taxon>
        <taxon>Liliopsida</taxon>
        <taxon>Poales</taxon>
        <taxon>Poaceae</taxon>
        <taxon>BOP clade</taxon>
        <taxon>Pooideae</taxon>
        <taxon>Triticodae</taxon>
        <taxon>Triticeae</taxon>
        <taxon>Triticinae</taxon>
        <taxon>Aegilops</taxon>
    </lineage>
</organism>
<keyword evidence="2" id="KW-1185">Reference proteome</keyword>
<reference evidence="1" key="4">
    <citation type="submission" date="2019-03" db="UniProtKB">
        <authorList>
            <consortium name="EnsemblPlants"/>
        </authorList>
    </citation>
    <scope>IDENTIFICATION</scope>
</reference>
<evidence type="ECO:0000313" key="2">
    <source>
        <dbReference type="Proteomes" id="UP000015105"/>
    </source>
</evidence>
<reference evidence="2" key="1">
    <citation type="journal article" date="2014" name="Science">
        <title>Ancient hybridizations among the ancestral genomes of bread wheat.</title>
        <authorList>
            <consortium name="International Wheat Genome Sequencing Consortium,"/>
            <person name="Marcussen T."/>
            <person name="Sandve S.R."/>
            <person name="Heier L."/>
            <person name="Spannagl M."/>
            <person name="Pfeifer M."/>
            <person name="Jakobsen K.S."/>
            <person name="Wulff B.B."/>
            <person name="Steuernagel B."/>
            <person name="Mayer K.F."/>
            <person name="Olsen O.A."/>
        </authorList>
    </citation>
    <scope>NUCLEOTIDE SEQUENCE [LARGE SCALE GENOMIC DNA]</scope>
    <source>
        <strain evidence="2">cv. AL8/78</strain>
    </source>
</reference>
<dbReference type="AlphaFoldDB" id="A0A452XYE6"/>
<evidence type="ECO:0000313" key="1">
    <source>
        <dbReference type="EnsemblPlants" id="AET1Gv20217300.15"/>
    </source>
</evidence>
<name>A0A452XYE6_AEGTS</name>